<dbReference type="InterPro" id="IPR001789">
    <property type="entry name" value="Sig_transdc_resp-reg_receiver"/>
</dbReference>
<evidence type="ECO:0000256" key="1">
    <source>
        <dbReference type="ARBA" id="ARBA00004496"/>
    </source>
</evidence>
<feature type="region of interest" description="Disordered" evidence="11">
    <location>
        <begin position="1"/>
        <end position="24"/>
    </location>
</feature>
<dbReference type="Gene3D" id="6.10.250.690">
    <property type="match status" value="1"/>
</dbReference>
<keyword evidence="3 9" id="KW-0597">Phosphoprotein</keyword>
<dbReference type="GO" id="GO:0006355">
    <property type="term" value="P:regulation of DNA-templated transcription"/>
    <property type="evidence" value="ECO:0007669"/>
    <property type="project" value="InterPro"/>
</dbReference>
<dbReference type="GO" id="GO:0032993">
    <property type="term" value="C:protein-DNA complex"/>
    <property type="evidence" value="ECO:0007669"/>
    <property type="project" value="TreeGrafter"/>
</dbReference>
<dbReference type="PANTHER" id="PTHR48111">
    <property type="entry name" value="REGULATOR OF RPOS"/>
    <property type="match status" value="1"/>
</dbReference>
<name>A0A1M6RLE0_9PROT</name>
<dbReference type="AlphaFoldDB" id="A0A1M6RLE0"/>
<dbReference type="InterPro" id="IPR016032">
    <property type="entry name" value="Sig_transdc_resp-reg_C-effctor"/>
</dbReference>
<evidence type="ECO:0000256" key="10">
    <source>
        <dbReference type="PROSITE-ProRule" id="PRU01091"/>
    </source>
</evidence>
<evidence type="ECO:0000259" key="12">
    <source>
        <dbReference type="PROSITE" id="PS50110"/>
    </source>
</evidence>
<dbReference type="FunFam" id="1.10.10.10:FF:000099">
    <property type="entry name" value="Two-component system response regulator TorR"/>
    <property type="match status" value="1"/>
</dbReference>
<dbReference type="FunFam" id="3.40.50.2300:FF:000001">
    <property type="entry name" value="DNA-binding response regulator PhoB"/>
    <property type="match status" value="1"/>
</dbReference>
<feature type="domain" description="Response regulatory" evidence="12">
    <location>
        <begin position="27"/>
        <end position="140"/>
    </location>
</feature>
<evidence type="ECO:0000256" key="9">
    <source>
        <dbReference type="PROSITE-ProRule" id="PRU00169"/>
    </source>
</evidence>
<evidence type="ECO:0000256" key="3">
    <source>
        <dbReference type="ARBA" id="ARBA00022553"/>
    </source>
</evidence>
<feature type="DNA-binding region" description="OmpR/PhoB-type" evidence="10">
    <location>
        <begin position="155"/>
        <end position="258"/>
    </location>
</feature>
<keyword evidence="4" id="KW-0902">Two-component regulatory system</keyword>
<organism evidence="14 15">
    <name type="scientific">Muricoccus roseus</name>
    <dbReference type="NCBI Taxonomy" id="198092"/>
    <lineage>
        <taxon>Bacteria</taxon>
        <taxon>Pseudomonadati</taxon>
        <taxon>Pseudomonadota</taxon>
        <taxon>Alphaproteobacteria</taxon>
        <taxon>Acetobacterales</taxon>
        <taxon>Roseomonadaceae</taxon>
        <taxon>Muricoccus</taxon>
    </lineage>
</organism>
<dbReference type="SUPFAM" id="SSF46894">
    <property type="entry name" value="C-terminal effector domain of the bipartite response regulators"/>
    <property type="match status" value="1"/>
</dbReference>
<dbReference type="SMART" id="SM00448">
    <property type="entry name" value="REC"/>
    <property type="match status" value="1"/>
</dbReference>
<evidence type="ECO:0000256" key="11">
    <source>
        <dbReference type="SAM" id="MobiDB-lite"/>
    </source>
</evidence>
<evidence type="ECO:0000313" key="14">
    <source>
        <dbReference type="EMBL" id="SHK33249.1"/>
    </source>
</evidence>
<feature type="modified residue" description="4-aspartylphosphate" evidence="9">
    <location>
        <position position="76"/>
    </location>
</feature>
<keyword evidence="15" id="KW-1185">Reference proteome</keyword>
<dbReference type="InterPro" id="IPR001867">
    <property type="entry name" value="OmpR/PhoB-type_DNA-bd"/>
</dbReference>
<keyword evidence="7" id="KW-0804">Transcription</keyword>
<dbReference type="SMART" id="SM00862">
    <property type="entry name" value="Trans_reg_C"/>
    <property type="match status" value="1"/>
</dbReference>
<evidence type="ECO:0000256" key="7">
    <source>
        <dbReference type="ARBA" id="ARBA00023163"/>
    </source>
</evidence>
<dbReference type="PROSITE" id="PS50110">
    <property type="entry name" value="RESPONSE_REGULATORY"/>
    <property type="match status" value="1"/>
</dbReference>
<dbReference type="EMBL" id="FQZF01000044">
    <property type="protein sequence ID" value="SHK33249.1"/>
    <property type="molecule type" value="Genomic_DNA"/>
</dbReference>
<sequence length="264" mass="28752">MTNSSGSTGPRPMSPADLPPMSGEGRHVLVVEDDEELRKLLLSLLRRSGFRASGARDGTEMRRLLGSAQVDLVLLDVMLPGRSGFELCRELRAEGRAPVILLTALGEASDRVVGLELGADDFVVKPADPGELIARIRAVLRRVSGPEGAADGKEREVARFAGWALDTRRRELLRPDGVAVELTSGEYDLLLAFVERPQRILTRDQLLDLARNRPYGGLDRSMDVQVSRLRAKLGSRPHEDGEPGLIKTVRGVGYMLSAPVAWSG</sequence>
<dbReference type="PANTHER" id="PTHR48111:SF4">
    <property type="entry name" value="DNA-BINDING DUAL TRANSCRIPTIONAL REGULATOR OMPR"/>
    <property type="match status" value="1"/>
</dbReference>
<proteinExistence type="predicted"/>
<evidence type="ECO:0000256" key="6">
    <source>
        <dbReference type="ARBA" id="ARBA00023125"/>
    </source>
</evidence>
<evidence type="ECO:0000259" key="13">
    <source>
        <dbReference type="PROSITE" id="PS51755"/>
    </source>
</evidence>
<accession>A0A1M6RLE0</accession>
<dbReference type="Gene3D" id="3.40.50.2300">
    <property type="match status" value="1"/>
</dbReference>
<evidence type="ECO:0000256" key="2">
    <source>
        <dbReference type="ARBA" id="ARBA00022490"/>
    </source>
</evidence>
<evidence type="ECO:0000256" key="5">
    <source>
        <dbReference type="ARBA" id="ARBA00023015"/>
    </source>
</evidence>
<dbReference type="STRING" id="198092.SAMN02745194_04717"/>
<dbReference type="Pfam" id="PF00072">
    <property type="entry name" value="Response_reg"/>
    <property type="match status" value="1"/>
</dbReference>
<dbReference type="CDD" id="cd00383">
    <property type="entry name" value="trans_reg_C"/>
    <property type="match status" value="1"/>
</dbReference>
<evidence type="ECO:0000313" key="15">
    <source>
        <dbReference type="Proteomes" id="UP000184387"/>
    </source>
</evidence>
<gene>
    <name evidence="14" type="ORF">SAMN02745194_04717</name>
</gene>
<dbReference type="InterPro" id="IPR011006">
    <property type="entry name" value="CheY-like_superfamily"/>
</dbReference>
<feature type="domain" description="OmpR/PhoB-type" evidence="13">
    <location>
        <begin position="155"/>
        <end position="258"/>
    </location>
</feature>
<dbReference type="InterPro" id="IPR036388">
    <property type="entry name" value="WH-like_DNA-bd_sf"/>
</dbReference>
<dbReference type="PROSITE" id="PS51755">
    <property type="entry name" value="OMPR_PHOB"/>
    <property type="match status" value="1"/>
</dbReference>
<keyword evidence="6 10" id="KW-0238">DNA-binding</keyword>
<keyword evidence="5" id="KW-0805">Transcription regulation</keyword>
<reference evidence="14 15" key="1">
    <citation type="submission" date="2016-11" db="EMBL/GenBank/DDBJ databases">
        <authorList>
            <person name="Jaros S."/>
            <person name="Januszkiewicz K."/>
            <person name="Wedrychowicz H."/>
        </authorList>
    </citation>
    <scope>NUCLEOTIDE SEQUENCE [LARGE SCALE GENOMIC DNA]</scope>
    <source>
        <strain evidence="14 15">DSM 14916</strain>
    </source>
</reference>
<keyword evidence="2" id="KW-0963">Cytoplasm</keyword>
<dbReference type="GO" id="GO:0005829">
    <property type="term" value="C:cytosol"/>
    <property type="evidence" value="ECO:0007669"/>
    <property type="project" value="TreeGrafter"/>
</dbReference>
<comment type="subcellular location">
    <subcellularLocation>
        <location evidence="1">Cytoplasm</location>
    </subcellularLocation>
</comment>
<dbReference type="CDD" id="cd17574">
    <property type="entry name" value="REC_OmpR"/>
    <property type="match status" value="1"/>
</dbReference>
<protein>
    <recommendedName>
        <fullName evidence="8">Regulatory protein VirG</fullName>
    </recommendedName>
</protein>
<dbReference type="Proteomes" id="UP000184387">
    <property type="component" value="Unassembled WGS sequence"/>
</dbReference>
<dbReference type="InterPro" id="IPR039420">
    <property type="entry name" value="WalR-like"/>
</dbReference>
<evidence type="ECO:0000256" key="8">
    <source>
        <dbReference type="ARBA" id="ARBA00067337"/>
    </source>
</evidence>
<evidence type="ECO:0000256" key="4">
    <source>
        <dbReference type="ARBA" id="ARBA00023012"/>
    </source>
</evidence>
<dbReference type="GO" id="GO:0000156">
    <property type="term" value="F:phosphorelay response regulator activity"/>
    <property type="evidence" value="ECO:0007669"/>
    <property type="project" value="TreeGrafter"/>
</dbReference>
<dbReference type="Pfam" id="PF00486">
    <property type="entry name" value="Trans_reg_C"/>
    <property type="match status" value="1"/>
</dbReference>
<dbReference type="Gene3D" id="1.10.10.10">
    <property type="entry name" value="Winged helix-like DNA-binding domain superfamily/Winged helix DNA-binding domain"/>
    <property type="match status" value="1"/>
</dbReference>
<dbReference type="SUPFAM" id="SSF52172">
    <property type="entry name" value="CheY-like"/>
    <property type="match status" value="1"/>
</dbReference>
<dbReference type="GO" id="GO:0000976">
    <property type="term" value="F:transcription cis-regulatory region binding"/>
    <property type="evidence" value="ECO:0007669"/>
    <property type="project" value="TreeGrafter"/>
</dbReference>